<dbReference type="AlphaFoldDB" id="A0A2T0T692"/>
<dbReference type="InterPro" id="IPR042226">
    <property type="entry name" value="eFR1_2_sf"/>
</dbReference>
<comment type="caution">
    <text evidence="2">The sequence shown here is derived from an EMBL/GenBank/DDBJ whole genome shotgun (WGS) entry which is preliminary data.</text>
</comment>
<protein>
    <recommendedName>
        <fullName evidence="1">Actinobacteria/chloroflexi VLRF1 release factor domain-containing protein</fullName>
    </recommendedName>
</protein>
<dbReference type="EMBL" id="PVTG01000019">
    <property type="protein sequence ID" value="PRY41175.1"/>
    <property type="molecule type" value="Genomic_DNA"/>
</dbReference>
<gene>
    <name evidence="2" type="ORF">LY71_11957</name>
</gene>
<dbReference type="SUPFAM" id="SSF53137">
    <property type="entry name" value="Translational machinery components"/>
    <property type="match status" value="1"/>
</dbReference>
<accession>A0A2T0T692</accession>
<evidence type="ECO:0000259" key="1">
    <source>
        <dbReference type="Pfam" id="PF18859"/>
    </source>
</evidence>
<evidence type="ECO:0000313" key="2">
    <source>
        <dbReference type="EMBL" id="PRY41175.1"/>
    </source>
</evidence>
<keyword evidence="3" id="KW-1185">Reference proteome</keyword>
<organism evidence="2 3">
    <name type="scientific">Geodermatophilus tzadiensis</name>
    <dbReference type="NCBI Taxonomy" id="1137988"/>
    <lineage>
        <taxon>Bacteria</taxon>
        <taxon>Bacillati</taxon>
        <taxon>Actinomycetota</taxon>
        <taxon>Actinomycetes</taxon>
        <taxon>Geodermatophilales</taxon>
        <taxon>Geodermatophilaceae</taxon>
        <taxon>Geodermatophilus</taxon>
    </lineage>
</organism>
<dbReference type="NCBIfam" id="NF041024">
    <property type="entry name" value="acVLRF1_NCBI"/>
    <property type="match status" value="1"/>
</dbReference>
<feature type="domain" description="Actinobacteria/chloroflexi VLRF1 release factor" evidence="1">
    <location>
        <begin position="2"/>
        <end position="129"/>
    </location>
</feature>
<sequence length="137" mass="14540">MLLVRRGRWAVGVFTGSDLVVSKVDTRLVQGRSAAGGWSQQRFARRRANQADAVVSAAADTAARVLLPHAAQVVAVVTGGDRGMVDDVLADPRLAPLAALRRDPALEVGEPTREVLLGTPAQFRAVQVHVVEPGDRS</sequence>
<dbReference type="InterPro" id="IPR040783">
    <property type="entry name" value="VLRF1"/>
</dbReference>
<reference evidence="2 3" key="1">
    <citation type="submission" date="2018-03" db="EMBL/GenBank/DDBJ databases">
        <title>Genomic Encyclopedia of Archaeal and Bacterial Type Strains, Phase II (KMG-II): from individual species to whole genera.</title>
        <authorList>
            <person name="Goeker M."/>
        </authorList>
    </citation>
    <scope>NUCLEOTIDE SEQUENCE [LARGE SCALE GENOMIC DNA]</scope>
    <source>
        <strain evidence="2 3">DSM 45416</strain>
    </source>
</reference>
<name>A0A2T0T692_9ACTN</name>
<evidence type="ECO:0000313" key="3">
    <source>
        <dbReference type="Proteomes" id="UP000239210"/>
    </source>
</evidence>
<dbReference type="Gene3D" id="3.30.420.60">
    <property type="entry name" value="eRF1 domain 2"/>
    <property type="match status" value="1"/>
</dbReference>
<dbReference type="Proteomes" id="UP000239210">
    <property type="component" value="Unassembled WGS sequence"/>
</dbReference>
<dbReference type="Pfam" id="PF18859">
    <property type="entry name" value="acVLRF1"/>
    <property type="match status" value="1"/>
</dbReference>
<proteinExistence type="predicted"/>